<protein>
    <submittedName>
        <fullName evidence="1">Enoyl-CoA-hydratase DpgB</fullName>
        <ecNumber evidence="1">4.2.1.17</ecNumber>
    </submittedName>
</protein>
<reference evidence="1" key="1">
    <citation type="submission" date="2024-07" db="EMBL/GenBank/DDBJ databases">
        <authorList>
            <person name="Yu S.T."/>
        </authorList>
    </citation>
    <scope>NUCLEOTIDE SEQUENCE</scope>
    <source>
        <strain evidence="1">R39</strain>
    </source>
</reference>
<dbReference type="AlphaFoldDB" id="A0AB39R2Q8"/>
<dbReference type="PANTHER" id="PTHR43459:SF1">
    <property type="entry name" value="EG:BACN32G11.4 PROTEIN"/>
    <property type="match status" value="1"/>
</dbReference>
<dbReference type="EMBL" id="CP163441">
    <property type="protein sequence ID" value="XDQ49187.1"/>
    <property type="molecule type" value="Genomic_DNA"/>
</dbReference>
<evidence type="ECO:0000313" key="1">
    <source>
        <dbReference type="EMBL" id="XDQ49187.1"/>
    </source>
</evidence>
<keyword evidence="1" id="KW-0456">Lyase</keyword>
<dbReference type="CDD" id="cd06558">
    <property type="entry name" value="crotonase-like"/>
    <property type="match status" value="1"/>
</dbReference>
<dbReference type="EC" id="4.2.1.17" evidence="1"/>
<dbReference type="PANTHER" id="PTHR43459">
    <property type="entry name" value="ENOYL-COA HYDRATASE"/>
    <property type="match status" value="1"/>
</dbReference>
<accession>A0AB39R2Q8</accession>
<dbReference type="Pfam" id="PF00378">
    <property type="entry name" value="ECH_1"/>
    <property type="match status" value="1"/>
</dbReference>
<proteinExistence type="predicted"/>
<dbReference type="InterPro" id="IPR053545">
    <property type="entry name" value="Enoyl-CoA_hydratase-like"/>
</dbReference>
<dbReference type="GO" id="GO:0004300">
    <property type="term" value="F:enoyl-CoA hydratase activity"/>
    <property type="evidence" value="ECO:0007669"/>
    <property type="project" value="UniProtKB-EC"/>
</dbReference>
<name>A0AB39R2Q8_9ACTN</name>
<dbReference type="Gene3D" id="3.90.226.10">
    <property type="entry name" value="2-enoyl-CoA Hydratase, Chain A, domain 1"/>
    <property type="match status" value="1"/>
</dbReference>
<sequence length="232" mass="24364">MRDVRDVRDVDVTVDEAPALDVDGRRPPTAVAVKELAALCDRVEDGGPAVAVLRVTGAPAADWTDGLDTALVTKWERTLRRFERLPAVTVAVAAGDTGGTALDAFLTADLRLAAPGTRLVLPSDGEATWPGMAVLRLVRLLGAGRARRAVLFGDPIDAEQALALGLADTLTAAPEATLAALTTRYAAHAGTELAVRRQLLLDAATTPFEDALGSHLAACDRALRRHPTQEPA</sequence>
<dbReference type="InterPro" id="IPR001753">
    <property type="entry name" value="Enoyl-CoA_hydra/iso"/>
</dbReference>
<dbReference type="NCBIfam" id="NF042431">
    <property type="entry name" value="EnCoAhydt_DpgB"/>
    <property type="match status" value="1"/>
</dbReference>
<organism evidence="1">
    <name type="scientific">Streptomyces sp. R39</name>
    <dbReference type="NCBI Taxonomy" id="3238631"/>
    <lineage>
        <taxon>Bacteria</taxon>
        <taxon>Bacillati</taxon>
        <taxon>Actinomycetota</taxon>
        <taxon>Actinomycetes</taxon>
        <taxon>Kitasatosporales</taxon>
        <taxon>Streptomycetaceae</taxon>
        <taxon>Streptomyces</taxon>
    </lineage>
</organism>
<dbReference type="InterPro" id="IPR029045">
    <property type="entry name" value="ClpP/crotonase-like_dom_sf"/>
</dbReference>
<gene>
    <name evidence="1" type="primary">dpgB</name>
    <name evidence="1" type="ORF">AB5J52_46805</name>
</gene>
<dbReference type="SUPFAM" id="SSF52096">
    <property type="entry name" value="ClpP/crotonase"/>
    <property type="match status" value="1"/>
</dbReference>
<dbReference type="RefSeq" id="WP_369227841.1">
    <property type="nucleotide sequence ID" value="NZ_CP163441.1"/>
</dbReference>